<proteinExistence type="predicted"/>
<evidence type="ECO:0008006" key="4">
    <source>
        <dbReference type="Google" id="ProtNLM"/>
    </source>
</evidence>
<reference evidence="2 3" key="2">
    <citation type="submission" date="2018-12" db="EMBL/GenBank/DDBJ databases">
        <title>Nakamurella antarcticus sp. nov., isolated from Antarctica South Shetland Islands soil.</title>
        <authorList>
            <person name="Peng F."/>
        </authorList>
    </citation>
    <scope>NUCLEOTIDE SEQUENCE [LARGE SCALE GENOMIC DNA]</scope>
    <source>
        <strain evidence="2 3">S14-144</strain>
    </source>
</reference>
<dbReference type="RefSeq" id="WP_124797825.1">
    <property type="nucleotide sequence ID" value="NZ_CP034170.1"/>
</dbReference>
<keyword evidence="1" id="KW-1133">Transmembrane helix</keyword>
<sequence length="1490" mass="152214">MESQGQIRPSGRFRRAGAAVAVLALGATLLNGAGVAFASQDGPGLDSPSGSPGGPTANRGSYVVNLGYGTEMFFCIDGGLAPPENGQTFDRLTSSYPKMSAILAKYDTVSPGGAASAADNVTYAALYRVVHDSAEFPHQDDPNWDTPPPVGAEAGAVNAKIAEIIAYGNLYYGPYTADVTATSQTSTTGLAQAGVKSSPGNYVPDIAAVASISGDATFDANSAQTLSFLTTNALYNLPITKTGPVPAVVTVTFAGLSDGQVRVYTPNPRSQAIPGEPGSTSVDTQAVISKSPGLVTKDGTATFEAAPPTSFQPVVTTQTSNASGVNQPLTDTMVVSTQGNVAWPTGVSVVVTSTLYGPYAAAPTQTATLPPGSAALAVGTVTTTVTGPGTYTTPSITPTVSGYYVWHETIPAGTSNTAWNAPFGVSTETTLVPGDVTPTTFQPVVTTQTSNASGVNQPLTDTMVVSTQGNVAWPTGVSVVVTSTLYGPYAAAPTQTATLPPGSAALAVGTVTTTVTGPGTYTTPSITPTVSGYYVWHETIPAGTSNTAWNAPFGVSTETTLVPGDVTPTTFQPVVTTQTSNASGVNQPLTDTMVVSTQGNVAWPTGVSVVVTSTLYGPYAAAPTQTATLPPGSAALAVGTVTTTVTGPGTYTTPSITPTVSGYYVWHETIPAGTSNTAWNAPFGVSTETTLVPGDVTPTTFQPVVTTQTSNASGVNQPLTDTMVVSTQGNVAWPTGVSVVVTSTLYGPYAAAPTQTATLPPGSAALAVGTVTTTVTGPGTYTTPSITPTVSGYYVWHETIPAGTSNTAWNAPFGVSTETTLVPGDVTPTTFQPVVTTQTSNASGVNQPLTDTMVVSTQGNVAWPTGVSVVVTSTLYGPYAAAPTQTATLPPGSAALAVGTVTTTVTGPGTYTTPSITPTVSGYYVWHETIPAGTSNTAWNAPFGVSTETTLVPGEIEIKATPQVTTTTSSAIATPGTVLTDTLNVTGVNPLHPVTISTTLYGPYAELPATTNTGPGATDLQVKTVTVAIPKDGAYVTPGVVITAPGYYVWYEKIVADTYNNAWTPPTFPLTYETTIIKWAPQVTTKTSASIAAAGSMLSDTLVVTGNNPNHPVTITSTLYGPYAELPATSNGPGAMDVAVGTVSTTVTGPGTYQTPALTLKGPGYYVWYETIPGDTYNTPWTPPTFPQTPETTVVKSSPAVTTVTSAAIATEGTMLTDTLNVTGVNPNHPVTVSSTLYGPYLTLPATSNGPGANDNKVGTVQTVVNGNGQFTTPALKLPGTGFYVWYETIPGDEYHNPWTPPTFPQTPETTVVKWSPAVSTVTSVKTAKEGTKLTDTLTVTGVHPSVSLIVSSTLYGPYLTLPATSNGPGANDKAVGTVQTTITGSGTYVTPALVLPAAGYYVWYETIPADDFHNSWKPPTFPQTSETTYVTSTGVISGNGITGAGGVIRPSNLAITGVSQSTPLVVGFGLVLLMLGGAFLLIGRSRKKA</sequence>
<keyword evidence="3" id="KW-1185">Reference proteome</keyword>
<evidence type="ECO:0000256" key="1">
    <source>
        <dbReference type="SAM" id="Phobius"/>
    </source>
</evidence>
<protein>
    <recommendedName>
        <fullName evidence="4">LPXTG-motif cell wall anchor domain-containing protein</fullName>
    </recommendedName>
</protein>
<accession>A0A3G8ZIV2</accession>
<keyword evidence="1" id="KW-0472">Membrane</keyword>
<dbReference type="EMBL" id="CP034170">
    <property type="protein sequence ID" value="AZI57140.1"/>
    <property type="molecule type" value="Genomic_DNA"/>
</dbReference>
<name>A0A3G8ZIV2_9ACTN</name>
<reference evidence="2 3" key="1">
    <citation type="submission" date="2018-11" db="EMBL/GenBank/DDBJ databases">
        <authorList>
            <person name="Da X."/>
        </authorList>
    </citation>
    <scope>NUCLEOTIDE SEQUENCE [LARGE SCALE GENOMIC DNA]</scope>
    <source>
        <strain evidence="2 3">S14-144</strain>
    </source>
</reference>
<dbReference type="Proteomes" id="UP000268084">
    <property type="component" value="Chromosome"/>
</dbReference>
<gene>
    <name evidence="2" type="ORF">EH165_02115</name>
</gene>
<evidence type="ECO:0000313" key="2">
    <source>
        <dbReference type="EMBL" id="AZI57140.1"/>
    </source>
</evidence>
<evidence type="ECO:0000313" key="3">
    <source>
        <dbReference type="Proteomes" id="UP000268084"/>
    </source>
</evidence>
<feature type="transmembrane region" description="Helical" evidence="1">
    <location>
        <begin position="1465"/>
        <end position="1484"/>
    </location>
</feature>
<keyword evidence="1" id="KW-0812">Transmembrane</keyword>
<dbReference type="KEGG" id="nak:EH165_02115"/>
<dbReference type="OrthoDB" id="3242564at2"/>
<organism evidence="2 3">
    <name type="scientific">Nakamurella antarctica</name>
    <dbReference type="NCBI Taxonomy" id="1902245"/>
    <lineage>
        <taxon>Bacteria</taxon>
        <taxon>Bacillati</taxon>
        <taxon>Actinomycetota</taxon>
        <taxon>Actinomycetes</taxon>
        <taxon>Nakamurellales</taxon>
        <taxon>Nakamurellaceae</taxon>
        <taxon>Nakamurella</taxon>
    </lineage>
</organism>